<accession>F5RD23</accession>
<proteinExistence type="predicted"/>
<evidence type="ECO:0000313" key="2">
    <source>
        <dbReference type="EMBL" id="EGK71494.1"/>
    </source>
</evidence>
<dbReference type="Proteomes" id="UP000005019">
    <property type="component" value="Unassembled WGS sequence"/>
</dbReference>
<keyword evidence="3" id="KW-1185">Reference proteome</keyword>
<evidence type="ECO:0000313" key="3">
    <source>
        <dbReference type="Proteomes" id="UP000005019"/>
    </source>
</evidence>
<reference evidence="2 3" key="1">
    <citation type="journal article" date="2011" name="J. Bacteriol.">
        <title>Genome sequence of Methyloversatilis universalis FAM5T, a methylotrophic representative of the order Rhodocyclales.</title>
        <authorList>
            <person name="Kittichotirat W."/>
            <person name="Good N.M."/>
            <person name="Hall R."/>
            <person name="Bringel F."/>
            <person name="Lajus A."/>
            <person name="Medigue C."/>
            <person name="Smalley N.E."/>
            <person name="Beck D."/>
            <person name="Bumgarner R."/>
            <person name="Vuilleumier S."/>
            <person name="Kalyuzhnaya M.G."/>
        </authorList>
    </citation>
    <scope>NUCLEOTIDE SEQUENCE [LARGE SCALE GENOMIC DNA]</scope>
    <source>
        <strain evidence="3">ATCC BAA-1314 / JCM 13912 / FAM5</strain>
    </source>
</reference>
<evidence type="ECO:0000256" key="1">
    <source>
        <dbReference type="SAM" id="MobiDB-lite"/>
    </source>
</evidence>
<dbReference type="EMBL" id="AFHG01000050">
    <property type="protein sequence ID" value="EGK71494.1"/>
    <property type="molecule type" value="Genomic_DNA"/>
</dbReference>
<comment type="caution">
    <text evidence="2">The sequence shown here is derived from an EMBL/GenBank/DDBJ whole genome shotgun (WGS) entry which is preliminary data.</text>
</comment>
<feature type="region of interest" description="Disordered" evidence="1">
    <location>
        <begin position="25"/>
        <end position="49"/>
    </location>
</feature>
<protein>
    <submittedName>
        <fullName evidence="2">Uncharacterized protein</fullName>
    </submittedName>
</protein>
<feature type="compositionally biased region" description="Basic and acidic residues" evidence="1">
    <location>
        <begin position="40"/>
        <end position="49"/>
    </location>
</feature>
<dbReference type="STRING" id="1000565.METUNv1_02181"/>
<name>F5RD23_METUF</name>
<organism evidence="2 3">
    <name type="scientific">Methyloversatilis universalis (strain ATCC BAA-1314 / DSM 25237 / JCM 13912 / CCUG 52030 / FAM5)</name>
    <dbReference type="NCBI Taxonomy" id="1000565"/>
    <lineage>
        <taxon>Bacteria</taxon>
        <taxon>Pseudomonadati</taxon>
        <taxon>Pseudomonadota</taxon>
        <taxon>Betaproteobacteria</taxon>
        <taxon>Nitrosomonadales</taxon>
        <taxon>Sterolibacteriaceae</taxon>
        <taxon>Methyloversatilis</taxon>
    </lineage>
</organism>
<sequence length="154" mass="17076">MPPIPMALAETIAQRLRSAFVRHTEPRNHLGAGASGHRISAHERQRHAAPDAARIVESHLIAQPRPPRRIKRLFCRPDGLGTPDNTGYQDGDGHVDYDEALAPHGAKDWHEGDRTHFSMRSPPLPSAFRMTAWLASPHVTRIPMAVAVTRAERA</sequence>
<dbReference type="AlphaFoldDB" id="F5RD23"/>
<gene>
    <name evidence="2" type="ORF">METUNv1_02181</name>
</gene>